<dbReference type="InterPro" id="IPR036397">
    <property type="entry name" value="RNaseH_sf"/>
</dbReference>
<dbReference type="InterPro" id="IPR048020">
    <property type="entry name" value="Transpos_IS3"/>
</dbReference>
<dbReference type="PANTHER" id="PTHR46889:SF4">
    <property type="entry name" value="TRANSPOSASE INSO FOR INSERTION SEQUENCE ELEMENT IS911B-RELATED"/>
    <property type="match status" value="1"/>
</dbReference>
<name>A0ABQ4PS34_9GAMM</name>
<dbReference type="Gene3D" id="3.30.420.10">
    <property type="entry name" value="Ribonuclease H-like superfamily/Ribonuclease H"/>
    <property type="match status" value="1"/>
</dbReference>
<evidence type="ECO:0000259" key="1">
    <source>
        <dbReference type="PROSITE" id="PS50994"/>
    </source>
</evidence>
<reference evidence="2" key="1">
    <citation type="submission" date="2021-05" db="EMBL/GenBank/DDBJ databases">
        <title>Molecular characterization for Shewanella algae harboring chromosomal blaOXA-55-like strains isolated from clinical and environment sample.</title>
        <authorList>
            <person name="Ohama Y."/>
            <person name="Aoki K."/>
            <person name="Harada S."/>
            <person name="Moriya K."/>
            <person name="Ishii Y."/>
            <person name="Tateda K."/>
        </authorList>
    </citation>
    <scope>NUCLEOTIDE SEQUENCE</scope>
    <source>
        <strain evidence="2">JCM 11563</strain>
    </source>
</reference>
<dbReference type="InterPro" id="IPR050900">
    <property type="entry name" value="Transposase_IS3/IS150/IS904"/>
</dbReference>
<dbReference type="RefSeq" id="WP_248957828.1">
    <property type="nucleotide sequence ID" value="NZ_JAKILT010000189.1"/>
</dbReference>
<dbReference type="Pfam" id="PF13276">
    <property type="entry name" value="HTH_21"/>
    <property type="match status" value="1"/>
</dbReference>
<comment type="caution">
    <text evidence="2">The sequence shown here is derived from an EMBL/GenBank/DDBJ whole genome shotgun (WGS) entry which is preliminary data.</text>
</comment>
<accession>A0ABQ4PS34</accession>
<sequence>MGERHLKKSYRSLNARQHQTIALIESLSREQNSVKPLCDLFEIPRSSYHYHLKHRELIKPERELLLKKAIDIHSDSRGSAGARTIAGQLNQLGENVGRYKAASLMRDAGLISSQPRKHRYKVANDESKIAPNLLKRQFNVEAINQVWCGDVTYVWSGTKWLYLAVVMDLYARKIVGWACSDSPNTDLTCAALRMAFEQRGRPKNLIFHSDQGCHYSSLQYRQMLWKYQITQSMSRR</sequence>
<dbReference type="Proteomes" id="UP000887104">
    <property type="component" value="Unassembled WGS sequence"/>
</dbReference>
<evidence type="ECO:0000313" key="3">
    <source>
        <dbReference type="Proteomes" id="UP000887104"/>
    </source>
</evidence>
<organism evidence="2 3">
    <name type="scientific">Shewanella sairae</name>
    <dbReference type="NCBI Taxonomy" id="190310"/>
    <lineage>
        <taxon>Bacteria</taxon>
        <taxon>Pseudomonadati</taxon>
        <taxon>Pseudomonadota</taxon>
        <taxon>Gammaproteobacteria</taxon>
        <taxon>Alteromonadales</taxon>
        <taxon>Shewanellaceae</taxon>
        <taxon>Shewanella</taxon>
    </lineage>
</organism>
<dbReference type="PROSITE" id="PS50994">
    <property type="entry name" value="INTEGRASE"/>
    <property type="match status" value="1"/>
</dbReference>
<dbReference type="Pfam" id="PF00665">
    <property type="entry name" value="rve"/>
    <property type="match status" value="1"/>
</dbReference>
<proteinExistence type="predicted"/>
<evidence type="ECO:0000313" key="2">
    <source>
        <dbReference type="EMBL" id="GIU52878.1"/>
    </source>
</evidence>
<dbReference type="SUPFAM" id="SSF53098">
    <property type="entry name" value="Ribonuclease H-like"/>
    <property type="match status" value="1"/>
</dbReference>
<dbReference type="EMBL" id="BPEY01000254">
    <property type="protein sequence ID" value="GIU52878.1"/>
    <property type="molecule type" value="Genomic_DNA"/>
</dbReference>
<gene>
    <name evidence="2" type="ORF">TUM4438_46450</name>
</gene>
<dbReference type="InterPro" id="IPR025948">
    <property type="entry name" value="HTH-like_dom"/>
</dbReference>
<feature type="domain" description="Integrase catalytic" evidence="1">
    <location>
        <begin position="127"/>
        <end position="236"/>
    </location>
</feature>
<protein>
    <recommendedName>
        <fullName evidence="1">Integrase catalytic domain-containing protein</fullName>
    </recommendedName>
</protein>
<dbReference type="PANTHER" id="PTHR46889">
    <property type="entry name" value="TRANSPOSASE INSF FOR INSERTION SEQUENCE IS3B-RELATED"/>
    <property type="match status" value="1"/>
</dbReference>
<dbReference type="InterPro" id="IPR012337">
    <property type="entry name" value="RNaseH-like_sf"/>
</dbReference>
<dbReference type="InterPro" id="IPR001584">
    <property type="entry name" value="Integrase_cat-core"/>
</dbReference>
<dbReference type="NCBIfam" id="NF033516">
    <property type="entry name" value="transpos_IS3"/>
    <property type="match status" value="1"/>
</dbReference>
<keyword evidence="3" id="KW-1185">Reference proteome</keyword>